<gene>
    <name evidence="2" type="ORF">FXF36_13650</name>
</gene>
<sequence length="293" mass="34909">MNSMFFLQDRYCEIRDNKDVQELLMYLFEKFKIICESNNFRYYAFGGTLLGAVRHSGFIPWDDDIDIGMPRADYEEFLDFMKNYNDDSIIEVMNYPRKNYAYPFAKFCLKDSYLLEDYIQKYAEIKLYMDIFPIDGYPPEELEGKHFSKLRLLKKIRTIKMDNNKSSKKNMDKCEYIRHLLIQKIAFFIPMNFIIKSEIDECKKYPFDKCEYSCLQGAGWCEKGKIKRTELERIAIYPFENSTIAGIVNADYNLSMFYGDYMSLPPVEKRQSNHNYRLYVSQDLYTAVCNKST</sequence>
<dbReference type="OrthoDB" id="9786100at2"/>
<reference evidence="3" key="1">
    <citation type="submission" date="2019-08" db="EMBL/GenBank/DDBJ databases">
        <title>Complete Genome Sequence of the Polysaccharide-Degrading Rumen Bacterium Pseudobutyrivibrio xylanivorans MA3014.</title>
        <authorList>
            <person name="Palevich N."/>
            <person name="Maclean P.H."/>
            <person name="Kelly W.J."/>
            <person name="Leahy S.C."/>
            <person name="Rakonjac J."/>
            <person name="Attwood G.T."/>
        </authorList>
    </citation>
    <scope>NUCLEOTIDE SEQUENCE [LARGE SCALE GENOMIC DNA]</scope>
    <source>
        <strain evidence="3">MA3014</strain>
    </source>
</reference>
<dbReference type="PANTHER" id="PTHR43404:SF2">
    <property type="entry name" value="LIPOPOLYSACCHARIDE CHOLINEPHOSPHOTRANSFERASE LICD"/>
    <property type="match status" value="1"/>
</dbReference>
<dbReference type="PANTHER" id="PTHR43404">
    <property type="entry name" value="LIPOPOLYSACCHARIDE CHOLINEPHOSPHOTRANSFERASE LICD"/>
    <property type="match status" value="1"/>
</dbReference>
<evidence type="ECO:0000259" key="1">
    <source>
        <dbReference type="Pfam" id="PF04991"/>
    </source>
</evidence>
<dbReference type="InterPro" id="IPR052942">
    <property type="entry name" value="LPS_cholinephosphotransferase"/>
</dbReference>
<dbReference type="GO" id="GO:0009100">
    <property type="term" value="P:glycoprotein metabolic process"/>
    <property type="evidence" value="ECO:0007669"/>
    <property type="project" value="UniProtKB-ARBA"/>
</dbReference>
<name>A0A5P6VVT9_PSEXY</name>
<dbReference type="KEGG" id="pxv:FXF36_13650"/>
<dbReference type="EMBL" id="CP043028">
    <property type="protein sequence ID" value="QFJ55854.1"/>
    <property type="molecule type" value="Genomic_DNA"/>
</dbReference>
<protein>
    <submittedName>
        <fullName evidence="2">LicD family protein</fullName>
    </submittedName>
</protein>
<organism evidence="2 3">
    <name type="scientific">Pseudobutyrivibrio xylanivorans</name>
    <dbReference type="NCBI Taxonomy" id="185007"/>
    <lineage>
        <taxon>Bacteria</taxon>
        <taxon>Bacillati</taxon>
        <taxon>Bacillota</taxon>
        <taxon>Clostridia</taxon>
        <taxon>Lachnospirales</taxon>
        <taxon>Lachnospiraceae</taxon>
        <taxon>Pseudobutyrivibrio</taxon>
    </lineage>
</organism>
<dbReference type="InterPro" id="IPR007074">
    <property type="entry name" value="LicD/FKTN/FKRP_NTP_transf"/>
</dbReference>
<accession>A0A5P6VVT9</accession>
<dbReference type="AlphaFoldDB" id="A0A5P6VVT9"/>
<evidence type="ECO:0000313" key="3">
    <source>
        <dbReference type="Proteomes" id="UP000327030"/>
    </source>
</evidence>
<proteinExistence type="predicted"/>
<dbReference type="Pfam" id="PF04991">
    <property type="entry name" value="LicD"/>
    <property type="match status" value="1"/>
</dbReference>
<evidence type="ECO:0000313" key="2">
    <source>
        <dbReference type="EMBL" id="QFJ55854.1"/>
    </source>
</evidence>
<dbReference type="RefSeq" id="WP_151625010.1">
    <property type="nucleotide sequence ID" value="NZ_CP043028.1"/>
</dbReference>
<feature type="domain" description="LicD/FKTN/FKRP nucleotidyltransferase" evidence="1">
    <location>
        <begin position="35"/>
        <end position="259"/>
    </location>
</feature>
<dbReference type="Proteomes" id="UP000327030">
    <property type="component" value="Chromosome 1"/>
</dbReference>